<reference evidence="1" key="1">
    <citation type="submission" date="2023-03" db="EMBL/GenBank/DDBJ databases">
        <title>Chromosome-level genomes of two armyworms, Mythimna separata and Mythimna loreyi, provide insights into the biosynthesis and reception of sex pheromones.</title>
        <authorList>
            <person name="Zhao H."/>
        </authorList>
    </citation>
    <scope>NUCLEOTIDE SEQUENCE</scope>
    <source>
        <strain evidence="1">BeijingLab</strain>
    </source>
</reference>
<accession>A0ACC2R065</accession>
<dbReference type="Proteomes" id="UP001231649">
    <property type="component" value="Chromosome 9"/>
</dbReference>
<name>A0ACC2R065_9NEOP</name>
<proteinExistence type="predicted"/>
<keyword evidence="2" id="KW-1185">Reference proteome</keyword>
<sequence length="478" mass="54878">MWCLLLLMLAAASGEETDPCISSERNPYFQFGDMTPYIFSNIDKPTMKTYVIPGCKPIAFWMLQRHGSHNPTAKEFEELPKLADLRNNILSNYNQSNFRNSNHRICGDDLKLLKQWQWNTRINVTFAEDLTTQGYMMTQQLAQTWKSRFPGLFSTTRTDYLFKFADDRRSMSSFKTFSEGLFGENPGSDIPKENDEKLLRPYKFCPTWVKTVAENNDTLSQVNIFESKMDYKQMLTNISLRLGFNYDLEKETILQIYKMCRYNKAWEDTKNSPWCAAFTREDLKRLEYAEDLAAYYKYGYGNPLNKDVGCTTVKDFMSFFENYVGKDEKPANVPRAVIQLTESPSLLTTLTAMGAHLDTAPLTGDNYHSALVQSRKWTTSNISPYNANLVAVLHKCTQNGNFQVNEDYQVLFLENERPLDIAGCRVGLCDWSLVKNRFGDVANKCDLQFCNNANKLNGLSAISFAAISFIVRYAVTRI</sequence>
<comment type="caution">
    <text evidence="1">The sequence shown here is derived from an EMBL/GenBank/DDBJ whole genome shotgun (WGS) entry which is preliminary data.</text>
</comment>
<evidence type="ECO:0000313" key="2">
    <source>
        <dbReference type="Proteomes" id="UP001231649"/>
    </source>
</evidence>
<gene>
    <name evidence="1" type="ORF">PYW08_016712</name>
</gene>
<organism evidence="1 2">
    <name type="scientific">Mythimna loreyi</name>
    <dbReference type="NCBI Taxonomy" id="667449"/>
    <lineage>
        <taxon>Eukaryota</taxon>
        <taxon>Metazoa</taxon>
        <taxon>Ecdysozoa</taxon>
        <taxon>Arthropoda</taxon>
        <taxon>Hexapoda</taxon>
        <taxon>Insecta</taxon>
        <taxon>Pterygota</taxon>
        <taxon>Neoptera</taxon>
        <taxon>Endopterygota</taxon>
        <taxon>Lepidoptera</taxon>
        <taxon>Glossata</taxon>
        <taxon>Ditrysia</taxon>
        <taxon>Noctuoidea</taxon>
        <taxon>Noctuidae</taxon>
        <taxon>Noctuinae</taxon>
        <taxon>Hadenini</taxon>
        <taxon>Mythimna</taxon>
    </lineage>
</organism>
<dbReference type="EMBL" id="CM056785">
    <property type="protein sequence ID" value="KAJ8728327.1"/>
    <property type="molecule type" value="Genomic_DNA"/>
</dbReference>
<protein>
    <submittedName>
        <fullName evidence="1">Uncharacterized protein</fullName>
    </submittedName>
</protein>
<evidence type="ECO:0000313" key="1">
    <source>
        <dbReference type="EMBL" id="KAJ8728327.1"/>
    </source>
</evidence>